<protein>
    <submittedName>
        <fullName evidence="7">MFS family permease</fullName>
    </submittedName>
</protein>
<keyword evidence="4 6" id="KW-1133">Transmembrane helix</keyword>
<evidence type="ECO:0000256" key="1">
    <source>
        <dbReference type="ARBA" id="ARBA00004141"/>
    </source>
</evidence>
<feature type="transmembrane region" description="Helical" evidence="6">
    <location>
        <begin position="383"/>
        <end position="405"/>
    </location>
</feature>
<evidence type="ECO:0000313" key="7">
    <source>
        <dbReference type="EMBL" id="MBB5273131.1"/>
    </source>
</evidence>
<dbReference type="RefSeq" id="WP_183969430.1">
    <property type="nucleotide sequence ID" value="NZ_BAABEW010000024.1"/>
</dbReference>
<keyword evidence="2" id="KW-0813">Transport</keyword>
<feature type="transmembrane region" description="Helical" evidence="6">
    <location>
        <begin position="12"/>
        <end position="38"/>
    </location>
</feature>
<dbReference type="PANTHER" id="PTHR43385">
    <property type="entry name" value="RIBOFLAVIN TRANSPORTER RIBJ"/>
    <property type="match status" value="1"/>
</dbReference>
<evidence type="ECO:0000256" key="6">
    <source>
        <dbReference type="SAM" id="Phobius"/>
    </source>
</evidence>
<comment type="subcellular location">
    <subcellularLocation>
        <location evidence="1">Membrane</location>
        <topology evidence="1">Multi-pass membrane protein</topology>
    </subcellularLocation>
</comment>
<feature type="transmembrane region" description="Helical" evidence="6">
    <location>
        <begin position="140"/>
        <end position="165"/>
    </location>
</feature>
<accession>A0A7W8M9J9</accession>
<sequence>MNPAGAQRHPGASLIVALGITQIVGWGSIFYSFGFLMAPMQEALGLGRGAVGGAFSVALLCSGLLAPRVGATIDRVGGRRLMTAGSLAVAVLLFALSRAESAPALYLIYAGLGAAMACTLYEPTFVVLTHAFRANPRRAITLVTLFGGLAGTIFWPLTQALIGWLGWRDTLLVLAGLNLLVSAPLHALLVPDLGAEGPAVPPAAAPSAGAPSAGAPSAGAGTAAMPATAAAAAPPSPAPSEAAPEAVRKDPLFKALRLSFIGHALLFSTLSAHLMALLQAKGLSTSDAALIGAMIGPMQVVGRLLELGWGRRLPILNLGVIAICTLPLALLLLWSMPAGTTFWILALFALPYGLGNGLITIVRGSAVVELWGRSHYGRIQGAIARPVLAATATGPLAASLLWELLGDYDHVLLVLIGVAAVAAVTLVRAARQRHRAAAR</sequence>
<evidence type="ECO:0000256" key="4">
    <source>
        <dbReference type="ARBA" id="ARBA00022989"/>
    </source>
</evidence>
<dbReference type="EMBL" id="JACHGB010000006">
    <property type="protein sequence ID" value="MBB5273131.1"/>
    <property type="molecule type" value="Genomic_DNA"/>
</dbReference>
<dbReference type="InterPro" id="IPR052983">
    <property type="entry name" value="MFS_Riboflavin_Transporter"/>
</dbReference>
<gene>
    <name evidence="7" type="ORF">HNQ70_003159</name>
</gene>
<feature type="transmembrane region" description="Helical" evidence="6">
    <location>
        <begin position="105"/>
        <end position="128"/>
    </location>
</feature>
<feature type="transmembrane region" description="Helical" evidence="6">
    <location>
        <begin position="258"/>
        <end position="276"/>
    </location>
</feature>
<evidence type="ECO:0000256" key="5">
    <source>
        <dbReference type="ARBA" id="ARBA00023136"/>
    </source>
</evidence>
<evidence type="ECO:0000313" key="8">
    <source>
        <dbReference type="Proteomes" id="UP000532440"/>
    </source>
</evidence>
<reference evidence="7 8" key="1">
    <citation type="submission" date="2020-08" db="EMBL/GenBank/DDBJ databases">
        <title>Genomic Encyclopedia of Type Strains, Phase IV (KMG-IV): sequencing the most valuable type-strain genomes for metagenomic binning, comparative biology and taxonomic classification.</title>
        <authorList>
            <person name="Goeker M."/>
        </authorList>
    </citation>
    <scope>NUCLEOTIDE SEQUENCE [LARGE SCALE GENOMIC DNA]</scope>
    <source>
        <strain evidence="7 8">DSM 29781</strain>
    </source>
</reference>
<keyword evidence="8" id="KW-1185">Reference proteome</keyword>
<dbReference type="GO" id="GO:0022857">
    <property type="term" value="F:transmembrane transporter activity"/>
    <property type="evidence" value="ECO:0007669"/>
    <property type="project" value="InterPro"/>
</dbReference>
<dbReference type="Pfam" id="PF07690">
    <property type="entry name" value="MFS_1"/>
    <property type="match status" value="1"/>
</dbReference>
<keyword evidence="3 6" id="KW-0812">Transmembrane</keyword>
<feature type="transmembrane region" description="Helical" evidence="6">
    <location>
        <begin position="50"/>
        <end position="69"/>
    </location>
</feature>
<feature type="transmembrane region" description="Helical" evidence="6">
    <location>
        <begin position="317"/>
        <end position="336"/>
    </location>
</feature>
<dbReference type="AlphaFoldDB" id="A0A7W8M9J9"/>
<organism evidence="7 8">
    <name type="scientific">Quisquiliibacterium transsilvanicum</name>
    <dbReference type="NCBI Taxonomy" id="1549638"/>
    <lineage>
        <taxon>Bacteria</taxon>
        <taxon>Pseudomonadati</taxon>
        <taxon>Pseudomonadota</taxon>
        <taxon>Betaproteobacteria</taxon>
        <taxon>Burkholderiales</taxon>
        <taxon>Burkholderiaceae</taxon>
        <taxon>Quisquiliibacterium</taxon>
    </lineage>
</organism>
<dbReference type="PANTHER" id="PTHR43385:SF1">
    <property type="entry name" value="RIBOFLAVIN TRANSPORTER RIBJ"/>
    <property type="match status" value="1"/>
</dbReference>
<evidence type="ECO:0000256" key="2">
    <source>
        <dbReference type="ARBA" id="ARBA00022448"/>
    </source>
</evidence>
<dbReference type="InterPro" id="IPR011701">
    <property type="entry name" value="MFS"/>
</dbReference>
<dbReference type="Gene3D" id="1.20.1250.20">
    <property type="entry name" value="MFS general substrate transporter like domains"/>
    <property type="match status" value="1"/>
</dbReference>
<feature type="transmembrane region" description="Helical" evidence="6">
    <location>
        <begin position="81"/>
        <end position="99"/>
    </location>
</feature>
<evidence type="ECO:0000256" key="3">
    <source>
        <dbReference type="ARBA" id="ARBA00022692"/>
    </source>
</evidence>
<keyword evidence="5 6" id="KW-0472">Membrane</keyword>
<feature type="transmembrane region" description="Helical" evidence="6">
    <location>
        <begin position="171"/>
        <end position="190"/>
    </location>
</feature>
<proteinExistence type="predicted"/>
<dbReference type="SUPFAM" id="SSF103473">
    <property type="entry name" value="MFS general substrate transporter"/>
    <property type="match status" value="1"/>
</dbReference>
<dbReference type="GO" id="GO:0016020">
    <property type="term" value="C:membrane"/>
    <property type="evidence" value="ECO:0007669"/>
    <property type="project" value="UniProtKB-SubCell"/>
</dbReference>
<dbReference type="InterPro" id="IPR036259">
    <property type="entry name" value="MFS_trans_sf"/>
</dbReference>
<dbReference type="Proteomes" id="UP000532440">
    <property type="component" value="Unassembled WGS sequence"/>
</dbReference>
<feature type="transmembrane region" description="Helical" evidence="6">
    <location>
        <begin position="342"/>
        <end position="362"/>
    </location>
</feature>
<name>A0A7W8M9J9_9BURK</name>
<comment type="caution">
    <text evidence="7">The sequence shown here is derived from an EMBL/GenBank/DDBJ whole genome shotgun (WGS) entry which is preliminary data.</text>
</comment>
<feature type="transmembrane region" description="Helical" evidence="6">
    <location>
        <begin position="411"/>
        <end position="430"/>
    </location>
</feature>